<evidence type="ECO:0000259" key="12">
    <source>
        <dbReference type="SMART" id="SM00990"/>
    </source>
</evidence>
<dbReference type="EC" id="3.1.4.1" evidence="5"/>
<evidence type="ECO:0000313" key="14">
    <source>
        <dbReference type="Proteomes" id="UP000580517"/>
    </source>
</evidence>
<dbReference type="Pfam" id="PF21315">
    <property type="entry name" value="FAN1_HTH"/>
    <property type="match status" value="1"/>
</dbReference>
<keyword evidence="8" id="KW-0378">Hydrolase</keyword>
<evidence type="ECO:0000256" key="3">
    <source>
        <dbReference type="ARBA" id="ARBA00001946"/>
    </source>
</evidence>
<keyword evidence="14" id="KW-1185">Reference proteome</keyword>
<dbReference type="RefSeq" id="WP_129967284.1">
    <property type="nucleotide sequence ID" value="NZ_JACCEW010000001.1"/>
</dbReference>
<dbReference type="GO" id="GO:0036297">
    <property type="term" value="P:interstrand cross-link repair"/>
    <property type="evidence" value="ECO:0007669"/>
    <property type="project" value="InterPro"/>
</dbReference>
<evidence type="ECO:0000313" key="13">
    <source>
        <dbReference type="EMBL" id="NYT35406.1"/>
    </source>
</evidence>
<reference evidence="13 14" key="1">
    <citation type="submission" date="2020-07" db="EMBL/GenBank/DDBJ databases">
        <title>Taxonomic revisions and descriptions of new bacterial species based on genomic comparisons in the high-G+C-content subgroup of the family Alcaligenaceae.</title>
        <authorList>
            <person name="Szabo A."/>
            <person name="Felfoldi T."/>
        </authorList>
    </citation>
    <scope>NUCLEOTIDE SEQUENCE [LARGE SCALE GENOMIC DNA]</scope>
    <source>
        <strain evidence="13 14">DSM 25264</strain>
    </source>
</reference>
<comment type="cofactor">
    <cofactor evidence="3">
        <name>Mg(2+)</name>
        <dbReference type="ChEBI" id="CHEBI:18420"/>
    </cofactor>
</comment>
<dbReference type="GO" id="GO:0004528">
    <property type="term" value="F:phosphodiesterase I activity"/>
    <property type="evidence" value="ECO:0007669"/>
    <property type="project" value="UniProtKB-EC"/>
</dbReference>
<keyword evidence="6" id="KW-0540">Nuclease</keyword>
<comment type="caution">
    <text evidence="13">The sequence shown here is derived from an EMBL/GenBank/DDBJ whole genome shotgun (WGS) entry which is preliminary data.</text>
</comment>
<evidence type="ECO:0000256" key="8">
    <source>
        <dbReference type="ARBA" id="ARBA00022801"/>
    </source>
</evidence>
<organism evidence="13 14">
    <name type="scientific">Allopusillimonas soli</name>
    <dbReference type="NCBI Taxonomy" id="659016"/>
    <lineage>
        <taxon>Bacteria</taxon>
        <taxon>Pseudomonadati</taxon>
        <taxon>Pseudomonadota</taxon>
        <taxon>Betaproteobacteria</taxon>
        <taxon>Burkholderiales</taxon>
        <taxon>Alcaligenaceae</taxon>
        <taxon>Allopusillimonas</taxon>
    </lineage>
</organism>
<evidence type="ECO:0000256" key="2">
    <source>
        <dbReference type="ARBA" id="ARBA00001936"/>
    </source>
</evidence>
<evidence type="ECO:0000256" key="7">
    <source>
        <dbReference type="ARBA" id="ARBA00022723"/>
    </source>
</evidence>
<comment type="cofactor">
    <cofactor evidence="2">
        <name>Mn(2+)</name>
        <dbReference type="ChEBI" id="CHEBI:29035"/>
    </cofactor>
</comment>
<evidence type="ECO:0000256" key="4">
    <source>
        <dbReference type="ARBA" id="ARBA00005533"/>
    </source>
</evidence>
<dbReference type="Pfam" id="PF18081">
    <property type="entry name" value="FANC_SAP"/>
    <property type="match status" value="1"/>
</dbReference>
<dbReference type="InterPro" id="IPR011856">
    <property type="entry name" value="tRNA_endonuc-like_dom_sf"/>
</dbReference>
<dbReference type="OrthoDB" id="9803913at2"/>
<dbReference type="GO" id="GO:0003676">
    <property type="term" value="F:nucleic acid binding"/>
    <property type="evidence" value="ECO:0007669"/>
    <property type="project" value="InterPro"/>
</dbReference>
<comment type="similarity">
    <text evidence="4">Belongs to the FAN1 family.</text>
</comment>
<evidence type="ECO:0000256" key="9">
    <source>
        <dbReference type="ARBA" id="ARBA00022842"/>
    </source>
</evidence>
<evidence type="ECO:0000256" key="10">
    <source>
        <dbReference type="ARBA" id="ARBA00023211"/>
    </source>
</evidence>
<evidence type="ECO:0000256" key="1">
    <source>
        <dbReference type="ARBA" id="ARBA00000983"/>
    </source>
</evidence>
<dbReference type="Gene3D" id="3.40.1350.10">
    <property type="match status" value="1"/>
</dbReference>
<dbReference type="EMBL" id="JACCEW010000001">
    <property type="protein sequence ID" value="NYT35406.1"/>
    <property type="molecule type" value="Genomic_DNA"/>
</dbReference>
<evidence type="ECO:0000256" key="6">
    <source>
        <dbReference type="ARBA" id="ARBA00022722"/>
    </source>
</evidence>
<accession>A0A853FBG2</accession>
<dbReference type="PANTHER" id="PTHR15749">
    <property type="entry name" value="FANCONI-ASSOCIATED NUCLEASE 1"/>
    <property type="match status" value="1"/>
</dbReference>
<sequence length="562" mass="64901">MPAQRLPDQWYYLKNFEFVLHWVARRCDDLLLDEERHFIRQFPALPRASRALAARMIMRKGPLFRASRLRYPEIGDITLAMAPLLAQQWVCHQPVIDLPTLFRLLTRHELSAIFRRSLTQLGLQSASKAVQCDALLALWPGTRTLAQWLACSDTNQLGLDETLYEVQVVPLCERLRLMFFGNLRQDWSEFVLADLGLYSYETVDFHASARAFQSRHDIDAYLHLHRCRERLDSAEDADTCAAAISDVPIAPYDSEWLENRRARLLYHAGGRFERMHQWQQALHCYTLSTDRGARARRVRMLERLQQAEQALTLARAILDTPASEAEQQAVLRMLPRLQRHCGHTPDRRKNGMPTQRDDLSLPAPAQPMRIEEEVRLHLHTTQAPAFYVENTLFNTLFGLLCWDAVFASVPGAFFHPYQQGPADLLRSGFRQRRGALFNTCLAQLDTDSYRNTIMQRFESKHGLQSPFVYWGAVPRELLELALHCIPAAHLGAIFHRLLDDIRDNRAGLPDLIQFWPAQQRYRLIEVKGPGDRLQDNQIRWLGYCVQHGIDTRVCHVNRAVSS</sequence>
<protein>
    <recommendedName>
        <fullName evidence="5">phosphodiesterase I</fullName>
        <ecNumber evidence="5">3.1.4.1</ecNumber>
    </recommendedName>
</protein>
<dbReference type="GO" id="GO:0046872">
    <property type="term" value="F:metal ion binding"/>
    <property type="evidence" value="ECO:0007669"/>
    <property type="project" value="UniProtKB-KW"/>
</dbReference>
<gene>
    <name evidence="13" type="ORF">H0A68_00840</name>
</gene>
<dbReference type="AlphaFoldDB" id="A0A853FBG2"/>
<dbReference type="InterPro" id="IPR033315">
    <property type="entry name" value="Fan1-like"/>
</dbReference>
<dbReference type="SMART" id="SM00990">
    <property type="entry name" value="VRR_NUC"/>
    <property type="match status" value="1"/>
</dbReference>
<name>A0A853FBG2_9BURK</name>
<evidence type="ECO:0000256" key="11">
    <source>
        <dbReference type="SAM" id="MobiDB-lite"/>
    </source>
</evidence>
<dbReference type="InterPro" id="IPR049125">
    <property type="entry name" value="FAN1-like_WH"/>
</dbReference>
<dbReference type="PANTHER" id="PTHR15749:SF4">
    <property type="entry name" value="FANCONI-ASSOCIATED NUCLEASE 1"/>
    <property type="match status" value="1"/>
</dbReference>
<evidence type="ECO:0000256" key="5">
    <source>
        <dbReference type="ARBA" id="ARBA00012029"/>
    </source>
</evidence>
<dbReference type="Pfam" id="PF08774">
    <property type="entry name" value="VRR_NUC"/>
    <property type="match status" value="1"/>
</dbReference>
<proteinExistence type="inferred from homology"/>
<feature type="compositionally biased region" description="Basic and acidic residues" evidence="11">
    <location>
        <begin position="343"/>
        <end position="359"/>
    </location>
</feature>
<keyword evidence="10" id="KW-0464">Manganese</keyword>
<keyword evidence="7" id="KW-0479">Metal-binding</keyword>
<feature type="domain" description="VRR-NUC" evidence="12">
    <location>
        <begin position="444"/>
        <end position="558"/>
    </location>
</feature>
<dbReference type="Proteomes" id="UP000580517">
    <property type="component" value="Unassembled WGS sequence"/>
</dbReference>
<keyword evidence="9" id="KW-0460">Magnesium</keyword>
<comment type="catalytic activity">
    <reaction evidence="1">
        <text>Hydrolytically removes 5'-nucleotides successively from the 3'-hydroxy termini of 3'-hydroxy-terminated oligonucleotides.</text>
        <dbReference type="EC" id="3.1.4.1"/>
    </reaction>
</comment>
<dbReference type="InterPro" id="IPR040603">
    <property type="entry name" value="FAN1_SAP_bact"/>
</dbReference>
<feature type="region of interest" description="Disordered" evidence="11">
    <location>
        <begin position="341"/>
        <end position="362"/>
    </location>
</feature>
<dbReference type="InterPro" id="IPR014883">
    <property type="entry name" value="VRR_NUC"/>
</dbReference>